<keyword evidence="1" id="KW-0805">Transcription regulation</keyword>
<dbReference type="GO" id="GO:0003677">
    <property type="term" value="F:DNA binding"/>
    <property type="evidence" value="ECO:0007669"/>
    <property type="project" value="UniProtKB-UniRule"/>
</dbReference>
<sequence length="196" mass="20346">MRVSKEKAAENREALLQAASRLFREHGIDGVGVADIGREAGLTHGALYAHFDSKEALAAAAMARGLEASLDSMTRSAGEAPDLERHLDFLFSARMRDSLVGCPLAASASEAARQGEAVSASFTEGFMGMAEIVEASIDPALPAEQRRRIAFTTIAAQIGAVAAARAIAKVDAALSDELLASVRAVLAGIEHGASDA</sequence>
<evidence type="ECO:0000256" key="1">
    <source>
        <dbReference type="ARBA" id="ARBA00023015"/>
    </source>
</evidence>
<gene>
    <name evidence="6" type="ORF">DM48_4078</name>
    <name evidence="7" type="ORF">NYZ96_00930</name>
</gene>
<reference evidence="6 8" key="1">
    <citation type="submission" date="2014-04" db="EMBL/GenBank/DDBJ databases">
        <authorList>
            <person name="Bishop-Lilly K.A."/>
            <person name="Broomall S.M."/>
            <person name="Chain P.S."/>
            <person name="Chertkov O."/>
            <person name="Coyne S.R."/>
            <person name="Daligault H.E."/>
            <person name="Davenport K.W."/>
            <person name="Erkkila T."/>
            <person name="Frey K.G."/>
            <person name="Gibbons H.S."/>
            <person name="Gu W."/>
            <person name="Jaissle J."/>
            <person name="Johnson S.L."/>
            <person name="Koroleva G.I."/>
            <person name="Ladner J.T."/>
            <person name="Lo C.-C."/>
            <person name="Minogue T.D."/>
            <person name="Munk C."/>
            <person name="Palacios G.F."/>
            <person name="Redden C.L."/>
            <person name="Rosenzweig C.N."/>
            <person name="Scholz M.B."/>
            <person name="Teshima H."/>
            <person name="Xu Y."/>
        </authorList>
    </citation>
    <scope>NUCLEOTIDE SEQUENCE [LARGE SCALE GENOMIC DNA]</scope>
    <source>
        <strain evidence="6">Gladioli</strain>
        <strain evidence="8">gladioli</strain>
    </source>
</reference>
<dbReference type="Proteomes" id="UP000029590">
    <property type="component" value="Unassembled WGS sequence"/>
</dbReference>
<evidence type="ECO:0000313" key="8">
    <source>
        <dbReference type="Proteomes" id="UP000029590"/>
    </source>
</evidence>
<name>A0AAP2JMW4_BURGA</name>
<dbReference type="PROSITE" id="PS50977">
    <property type="entry name" value="HTH_TETR_2"/>
    <property type="match status" value="1"/>
</dbReference>
<dbReference type="EMBL" id="JPGG01000015">
    <property type="protein sequence ID" value="KGC16309.1"/>
    <property type="molecule type" value="Genomic_DNA"/>
</dbReference>
<dbReference type="Gene3D" id="1.10.10.60">
    <property type="entry name" value="Homeodomain-like"/>
    <property type="match status" value="1"/>
</dbReference>
<dbReference type="PRINTS" id="PR00455">
    <property type="entry name" value="HTHTETR"/>
</dbReference>
<keyword evidence="2 4" id="KW-0238">DNA-binding</keyword>
<protein>
    <submittedName>
        <fullName evidence="6">Bacterial regulatory s, tetR family protein</fullName>
    </submittedName>
    <submittedName>
        <fullName evidence="7">TetR/AcrR family transcriptional regulator</fullName>
    </submittedName>
</protein>
<dbReference type="KEGG" id="bgo:BM43_1564"/>
<evidence type="ECO:0000256" key="3">
    <source>
        <dbReference type="ARBA" id="ARBA00023163"/>
    </source>
</evidence>
<feature type="DNA-binding region" description="H-T-H motif" evidence="4">
    <location>
        <begin position="32"/>
        <end position="51"/>
    </location>
</feature>
<dbReference type="Gene3D" id="1.10.357.10">
    <property type="entry name" value="Tetracycline Repressor, domain 2"/>
    <property type="match status" value="1"/>
</dbReference>
<feature type="domain" description="HTH tetR-type" evidence="5">
    <location>
        <begin position="9"/>
        <end position="69"/>
    </location>
</feature>
<dbReference type="InterPro" id="IPR036271">
    <property type="entry name" value="Tet_transcr_reg_TetR-rel_C_sf"/>
</dbReference>
<dbReference type="Pfam" id="PF00440">
    <property type="entry name" value="TetR_N"/>
    <property type="match status" value="1"/>
</dbReference>
<evidence type="ECO:0000313" key="7">
    <source>
        <dbReference type="EMBL" id="UWX70374.1"/>
    </source>
</evidence>
<evidence type="ECO:0000259" key="5">
    <source>
        <dbReference type="PROSITE" id="PS50977"/>
    </source>
</evidence>
<dbReference type="InterPro" id="IPR001647">
    <property type="entry name" value="HTH_TetR"/>
</dbReference>
<accession>A0AAP2JMW4</accession>
<dbReference type="SUPFAM" id="SSF48498">
    <property type="entry name" value="Tetracyclin repressor-like, C-terminal domain"/>
    <property type="match status" value="1"/>
</dbReference>
<dbReference type="PANTHER" id="PTHR47506:SF7">
    <property type="entry name" value="TRANSCRIPTIONAL REGULATORY PROTEIN"/>
    <property type="match status" value="1"/>
</dbReference>
<dbReference type="GeneID" id="66456070"/>
<dbReference type="SUPFAM" id="SSF46689">
    <property type="entry name" value="Homeodomain-like"/>
    <property type="match status" value="1"/>
</dbReference>
<organism evidence="6 8">
    <name type="scientific">Burkholderia gladioli</name>
    <name type="common">Pseudomonas marginata</name>
    <name type="synonym">Phytomonas marginata</name>
    <dbReference type="NCBI Taxonomy" id="28095"/>
    <lineage>
        <taxon>Bacteria</taxon>
        <taxon>Pseudomonadati</taxon>
        <taxon>Pseudomonadota</taxon>
        <taxon>Betaproteobacteria</taxon>
        <taxon>Burkholderiales</taxon>
        <taxon>Burkholderiaceae</taxon>
        <taxon>Burkholderia</taxon>
    </lineage>
</organism>
<reference evidence="7" key="2">
    <citation type="submission" date="2022-09" db="EMBL/GenBank/DDBJ databases">
        <title>Genomic of Burkholderia gladioli.</title>
        <authorList>
            <person name="Wu H."/>
        </authorList>
    </citation>
    <scope>NUCLEOTIDE SEQUENCE</scope>
    <source>
        <strain evidence="7">ZN-S4</strain>
    </source>
</reference>
<evidence type="ECO:0000256" key="2">
    <source>
        <dbReference type="ARBA" id="ARBA00023125"/>
    </source>
</evidence>
<dbReference type="AlphaFoldDB" id="A0AAP2JMW4"/>
<evidence type="ECO:0000313" key="6">
    <source>
        <dbReference type="EMBL" id="KGC16309.1"/>
    </source>
</evidence>
<dbReference type="InterPro" id="IPR009057">
    <property type="entry name" value="Homeodomain-like_sf"/>
</dbReference>
<dbReference type="RefSeq" id="WP_013696249.1">
    <property type="nucleotide sequence ID" value="NZ_CADEPP010000007.1"/>
</dbReference>
<dbReference type="EMBL" id="CP104214">
    <property type="protein sequence ID" value="UWX70374.1"/>
    <property type="molecule type" value="Genomic_DNA"/>
</dbReference>
<evidence type="ECO:0000256" key="4">
    <source>
        <dbReference type="PROSITE-ProRule" id="PRU00335"/>
    </source>
</evidence>
<dbReference type="Proteomes" id="UP001059745">
    <property type="component" value="Chromosome 1"/>
</dbReference>
<dbReference type="PANTHER" id="PTHR47506">
    <property type="entry name" value="TRANSCRIPTIONAL REGULATORY PROTEIN"/>
    <property type="match status" value="1"/>
</dbReference>
<keyword evidence="3" id="KW-0804">Transcription</keyword>
<proteinExistence type="predicted"/>